<reference evidence="3" key="1">
    <citation type="journal article" date="2014" name="Proc. Natl. Acad. Sci. U.S.A.">
        <title>Extensive sampling of basidiomycete genomes demonstrates inadequacy of the white-rot/brown-rot paradigm for wood decay fungi.</title>
        <authorList>
            <person name="Riley R."/>
            <person name="Salamov A.A."/>
            <person name="Brown D.W."/>
            <person name="Nagy L.G."/>
            <person name="Floudas D."/>
            <person name="Held B.W."/>
            <person name="Levasseur A."/>
            <person name="Lombard V."/>
            <person name="Morin E."/>
            <person name="Otillar R."/>
            <person name="Lindquist E.A."/>
            <person name="Sun H."/>
            <person name="LaButti K.M."/>
            <person name="Schmutz J."/>
            <person name="Jabbour D."/>
            <person name="Luo H."/>
            <person name="Baker S.E."/>
            <person name="Pisabarro A.G."/>
            <person name="Walton J.D."/>
            <person name="Blanchette R.A."/>
            <person name="Henrissat B."/>
            <person name="Martin F."/>
            <person name="Cullen D."/>
            <person name="Hibbett D.S."/>
            <person name="Grigoriev I.V."/>
        </authorList>
    </citation>
    <scope>NUCLEOTIDE SEQUENCE [LARGE SCALE GENOMIC DNA]</scope>
    <source>
        <strain evidence="3">FD-172 SS1</strain>
    </source>
</reference>
<keyword evidence="3" id="KW-1185">Reference proteome</keyword>
<gene>
    <name evidence="2" type="ORF">BOTBODRAFT_373222</name>
</gene>
<accession>A0A067MFB2</accession>
<organism evidence="2 3">
    <name type="scientific">Botryobasidium botryosum (strain FD-172 SS1)</name>
    <dbReference type="NCBI Taxonomy" id="930990"/>
    <lineage>
        <taxon>Eukaryota</taxon>
        <taxon>Fungi</taxon>
        <taxon>Dikarya</taxon>
        <taxon>Basidiomycota</taxon>
        <taxon>Agaricomycotina</taxon>
        <taxon>Agaricomycetes</taxon>
        <taxon>Cantharellales</taxon>
        <taxon>Botryobasidiaceae</taxon>
        <taxon>Botryobasidium</taxon>
    </lineage>
</organism>
<protein>
    <submittedName>
        <fullName evidence="2">Uncharacterized protein</fullName>
    </submittedName>
</protein>
<dbReference type="Proteomes" id="UP000027195">
    <property type="component" value="Unassembled WGS sequence"/>
</dbReference>
<dbReference type="InterPro" id="IPR016024">
    <property type="entry name" value="ARM-type_fold"/>
</dbReference>
<evidence type="ECO:0000313" key="2">
    <source>
        <dbReference type="EMBL" id="KDQ13345.1"/>
    </source>
</evidence>
<evidence type="ECO:0000313" key="3">
    <source>
        <dbReference type="Proteomes" id="UP000027195"/>
    </source>
</evidence>
<dbReference type="HOGENOM" id="CLU_897113_0_0_1"/>
<proteinExistence type="predicted"/>
<dbReference type="AlphaFoldDB" id="A0A067MFB2"/>
<dbReference type="InParanoid" id="A0A067MFB2"/>
<dbReference type="SUPFAM" id="SSF48371">
    <property type="entry name" value="ARM repeat"/>
    <property type="match status" value="1"/>
</dbReference>
<feature type="region of interest" description="Disordered" evidence="1">
    <location>
        <begin position="1"/>
        <end position="24"/>
    </location>
</feature>
<name>A0A067MFB2_BOTB1</name>
<feature type="compositionally biased region" description="Polar residues" evidence="1">
    <location>
        <begin position="7"/>
        <end position="24"/>
    </location>
</feature>
<sequence length="310" mass="34365">MTARGRSPSSFSDGQDSVVESTTSTAFVPPPIQRIKTISSNFSLPAAGRTLGKGFKRLGDLVERRLLYPEPDIGNTPQALAMINKFNRQWENGTKFKPSQLQQICGSLSLCLSESDEAVKLEALQCIIGLMKQEKALCVLFVSHKAYIQFEGLLRQPESLEVTKAAADAYLLLFRQLLSFPDNFRSELKDAMKLMMALETESSGIEGIGLVLSDQRLDEISRQLLDFSRYLSSSHFSFSFLATGTNSQFVSGPLRRMTRALQCNILPYDASLHSRRVIAIALHLWSASTHKTGWIISTAITPGRMSSFTS</sequence>
<evidence type="ECO:0000256" key="1">
    <source>
        <dbReference type="SAM" id="MobiDB-lite"/>
    </source>
</evidence>
<dbReference type="EMBL" id="KL198044">
    <property type="protein sequence ID" value="KDQ13345.1"/>
    <property type="molecule type" value="Genomic_DNA"/>
</dbReference>